<keyword evidence="4" id="KW-0597">Phosphoprotein</keyword>
<sequence>MNSVRKLLLNLFLFVLIASFVSCQNTDSQNQSVQESTPKNIIFLLGDGMGYPQITAAKYAHGNLNMTSMPYSGTVYTHSHDSKVTDSASSATAFACGFKTINGMLGVLPDGTTPVQSIAHYANELGKSTALMATSRITHATPAAYAIHHNDRGEEYIIAEKFVDSGIDMLLGAGSNYFLPESAGGTRPDDRNLISEMEEMGYLYLDSEEQLSQIAGQDRVIAFLEGGDLGQAAERGDQAGQLVDAAINQLSQNEEGFFMMIEGSQIDWQGHANEAELMIEELIDFDGIVGNVLDFAEQDGNTLVIVTADHETGGLTLPSAGDGEFSYNYSTGGHTAEHVPIFSFGPSAEQFKGTFDNTEIARKLFSIWGKEIQE</sequence>
<dbReference type="SUPFAM" id="SSF53649">
    <property type="entry name" value="Alkaline phosphatase-like"/>
    <property type="match status" value="1"/>
</dbReference>
<dbReference type="RefSeq" id="WP_237855444.1">
    <property type="nucleotide sequence ID" value="NZ_JAKLWS010000025.1"/>
</dbReference>
<evidence type="ECO:0000256" key="9">
    <source>
        <dbReference type="RuleBase" id="RU003946"/>
    </source>
</evidence>
<dbReference type="Pfam" id="PF00245">
    <property type="entry name" value="Alk_phosphatase"/>
    <property type="match status" value="1"/>
</dbReference>
<organism evidence="11 12">
    <name type="scientific">Rhodohalobacter sulfatireducens</name>
    <dbReference type="NCBI Taxonomy" id="2911366"/>
    <lineage>
        <taxon>Bacteria</taxon>
        <taxon>Pseudomonadati</taxon>
        <taxon>Balneolota</taxon>
        <taxon>Balneolia</taxon>
        <taxon>Balneolales</taxon>
        <taxon>Balneolaceae</taxon>
        <taxon>Rhodohalobacter</taxon>
    </lineage>
</organism>
<evidence type="ECO:0000256" key="3">
    <source>
        <dbReference type="ARBA" id="ARBA00005984"/>
    </source>
</evidence>
<dbReference type="EMBL" id="JAKLWS010000025">
    <property type="protein sequence ID" value="MCG2590087.1"/>
    <property type="molecule type" value="Genomic_DNA"/>
</dbReference>
<reference evidence="11" key="2">
    <citation type="submission" date="2024-05" db="EMBL/GenBank/DDBJ databases">
        <title>Rhodohalobacter halophilus gen. nov., sp. nov., a moderately halophilic member of the family Balneolaceae.</title>
        <authorList>
            <person name="Xia J."/>
        </authorList>
    </citation>
    <scope>NUCLEOTIDE SEQUENCE</scope>
    <source>
        <strain evidence="11">WB101</strain>
    </source>
</reference>
<feature type="chain" id="PRO_5045838320" evidence="10">
    <location>
        <begin position="24"/>
        <end position="374"/>
    </location>
</feature>
<evidence type="ECO:0000256" key="7">
    <source>
        <dbReference type="ARBA" id="ARBA00022833"/>
    </source>
</evidence>
<evidence type="ECO:0000256" key="4">
    <source>
        <dbReference type="ARBA" id="ARBA00022553"/>
    </source>
</evidence>
<protein>
    <submittedName>
        <fullName evidence="11">Alkaline phosphatase</fullName>
    </submittedName>
</protein>
<keyword evidence="5" id="KW-0479">Metal-binding</keyword>
<dbReference type="PROSITE" id="PS51257">
    <property type="entry name" value="PROKAR_LIPOPROTEIN"/>
    <property type="match status" value="1"/>
</dbReference>
<keyword evidence="10" id="KW-0732">Signal</keyword>
<feature type="signal peptide" evidence="10">
    <location>
        <begin position="1"/>
        <end position="23"/>
    </location>
</feature>
<dbReference type="PROSITE" id="PS00123">
    <property type="entry name" value="ALKALINE_PHOSPHATASE"/>
    <property type="match status" value="1"/>
</dbReference>
<evidence type="ECO:0000256" key="1">
    <source>
        <dbReference type="ARBA" id="ARBA00001946"/>
    </source>
</evidence>
<reference evidence="11" key="1">
    <citation type="submission" date="2022-01" db="EMBL/GenBank/DDBJ databases">
        <authorList>
            <person name="Wang Y."/>
        </authorList>
    </citation>
    <scope>NUCLEOTIDE SEQUENCE</scope>
    <source>
        <strain evidence="11">WB101</strain>
    </source>
</reference>
<dbReference type="CDD" id="cd16012">
    <property type="entry name" value="ALP"/>
    <property type="match status" value="1"/>
</dbReference>
<dbReference type="InterPro" id="IPR001952">
    <property type="entry name" value="Alkaline_phosphatase"/>
</dbReference>
<keyword evidence="12" id="KW-1185">Reference proteome</keyword>
<comment type="caution">
    <text evidence="11">The sequence shown here is derived from an EMBL/GenBank/DDBJ whole genome shotgun (WGS) entry which is preliminary data.</text>
</comment>
<dbReference type="SMART" id="SM00098">
    <property type="entry name" value="alkPPc"/>
    <property type="match status" value="1"/>
</dbReference>
<evidence type="ECO:0000313" key="12">
    <source>
        <dbReference type="Proteomes" id="UP001165366"/>
    </source>
</evidence>
<dbReference type="InterPro" id="IPR018299">
    <property type="entry name" value="Alkaline_phosphatase_AS"/>
</dbReference>
<evidence type="ECO:0000256" key="5">
    <source>
        <dbReference type="ARBA" id="ARBA00022723"/>
    </source>
</evidence>
<name>A0ABS9KGW1_9BACT</name>
<dbReference type="InterPro" id="IPR017850">
    <property type="entry name" value="Alkaline_phosphatase_core_sf"/>
</dbReference>
<proteinExistence type="inferred from homology"/>
<evidence type="ECO:0000256" key="6">
    <source>
        <dbReference type="ARBA" id="ARBA00022801"/>
    </source>
</evidence>
<keyword evidence="7" id="KW-0862">Zinc</keyword>
<comment type="cofactor">
    <cofactor evidence="2">
        <name>Zn(2+)</name>
        <dbReference type="ChEBI" id="CHEBI:29105"/>
    </cofactor>
</comment>
<gene>
    <name evidence="11" type="ORF">L6773_16030</name>
</gene>
<evidence type="ECO:0000313" key="11">
    <source>
        <dbReference type="EMBL" id="MCG2590087.1"/>
    </source>
</evidence>
<evidence type="ECO:0000256" key="8">
    <source>
        <dbReference type="ARBA" id="ARBA00022842"/>
    </source>
</evidence>
<dbReference type="Gene3D" id="3.40.720.10">
    <property type="entry name" value="Alkaline Phosphatase, subunit A"/>
    <property type="match status" value="1"/>
</dbReference>
<dbReference type="PANTHER" id="PTHR11596:SF5">
    <property type="entry name" value="ALKALINE PHOSPHATASE"/>
    <property type="match status" value="1"/>
</dbReference>
<keyword evidence="8" id="KW-0460">Magnesium</keyword>
<comment type="cofactor">
    <cofactor evidence="1">
        <name>Mg(2+)</name>
        <dbReference type="ChEBI" id="CHEBI:18420"/>
    </cofactor>
</comment>
<comment type="similarity">
    <text evidence="3 9">Belongs to the alkaline phosphatase family.</text>
</comment>
<accession>A0ABS9KGW1</accession>
<dbReference type="PANTHER" id="PTHR11596">
    <property type="entry name" value="ALKALINE PHOSPHATASE"/>
    <property type="match status" value="1"/>
</dbReference>
<dbReference type="PRINTS" id="PR00113">
    <property type="entry name" value="ALKPHPHTASE"/>
</dbReference>
<evidence type="ECO:0000256" key="2">
    <source>
        <dbReference type="ARBA" id="ARBA00001947"/>
    </source>
</evidence>
<keyword evidence="6" id="KW-0378">Hydrolase</keyword>
<evidence type="ECO:0000256" key="10">
    <source>
        <dbReference type="SAM" id="SignalP"/>
    </source>
</evidence>
<dbReference type="Proteomes" id="UP001165366">
    <property type="component" value="Unassembled WGS sequence"/>
</dbReference>